<comment type="caution">
    <text evidence="3">The sequence shown here is derived from an EMBL/GenBank/DDBJ whole genome shotgun (WGS) entry which is preliminary data.</text>
</comment>
<feature type="chain" id="PRO_5037441092" evidence="1">
    <location>
        <begin position="21"/>
        <end position="193"/>
    </location>
</feature>
<dbReference type="SUPFAM" id="SSF56925">
    <property type="entry name" value="OMPA-like"/>
    <property type="match status" value="1"/>
</dbReference>
<dbReference type="RefSeq" id="WP_200066651.1">
    <property type="nucleotide sequence ID" value="NZ_JAEHFW010000002.1"/>
</dbReference>
<dbReference type="EMBL" id="JAEHFW010000002">
    <property type="protein sequence ID" value="MBK0380121.1"/>
    <property type="molecule type" value="Genomic_DNA"/>
</dbReference>
<proteinExistence type="predicted"/>
<dbReference type="InterPro" id="IPR011250">
    <property type="entry name" value="OMP/PagP_B-barrel"/>
</dbReference>
<protein>
    <submittedName>
        <fullName evidence="3">PorT family protein</fullName>
    </submittedName>
</protein>
<keyword evidence="1" id="KW-0732">Signal</keyword>
<organism evidence="3 4">
    <name type="scientific">Mucilaginibacter segetis</name>
    <dbReference type="NCBI Taxonomy" id="2793071"/>
    <lineage>
        <taxon>Bacteria</taxon>
        <taxon>Pseudomonadati</taxon>
        <taxon>Bacteroidota</taxon>
        <taxon>Sphingobacteriia</taxon>
        <taxon>Sphingobacteriales</taxon>
        <taxon>Sphingobacteriaceae</taxon>
        <taxon>Mucilaginibacter</taxon>
    </lineage>
</organism>
<feature type="signal peptide" evidence="1">
    <location>
        <begin position="1"/>
        <end position="20"/>
    </location>
</feature>
<gene>
    <name evidence="3" type="ORF">I5M19_12430</name>
</gene>
<reference evidence="3" key="1">
    <citation type="submission" date="2020-12" db="EMBL/GenBank/DDBJ databases">
        <title>Bacterial novel species Mucilaginibacter sp. SD-g isolated from soil.</title>
        <authorList>
            <person name="Jung H.-Y."/>
        </authorList>
    </citation>
    <scope>NUCLEOTIDE SEQUENCE</scope>
    <source>
        <strain evidence="3">SD-g</strain>
    </source>
</reference>
<accession>A0A934UNP8</accession>
<evidence type="ECO:0000313" key="4">
    <source>
        <dbReference type="Proteomes" id="UP000613193"/>
    </source>
</evidence>
<dbReference type="InterPro" id="IPR025665">
    <property type="entry name" value="Beta-barrel_OMP_2"/>
</dbReference>
<evidence type="ECO:0000313" key="3">
    <source>
        <dbReference type="EMBL" id="MBK0380121.1"/>
    </source>
</evidence>
<sequence>MKKYILGFAVIILTTVSAHAQFSLGAKAGVNFSKINTDNLDESIIAGYQAGLFARVGKSLFIQPELYLSSTGGKFDSNDNGTAYNGKVRFTNLNVPLLIGKYFGGQNLNIHIMAGPVYTYVLDKNASFSDNFNQAYHDFGDYNNSTLGFQAGAGLDLGHITADLRYEGGLTKINDNYGQRQNIWSLSVGFKFF</sequence>
<feature type="domain" description="Outer membrane protein beta-barrel" evidence="2">
    <location>
        <begin position="21"/>
        <end position="173"/>
    </location>
</feature>
<keyword evidence="4" id="KW-1185">Reference proteome</keyword>
<evidence type="ECO:0000256" key="1">
    <source>
        <dbReference type="SAM" id="SignalP"/>
    </source>
</evidence>
<name>A0A934UNP8_9SPHI</name>
<dbReference type="AlphaFoldDB" id="A0A934UNP8"/>
<dbReference type="Proteomes" id="UP000613193">
    <property type="component" value="Unassembled WGS sequence"/>
</dbReference>
<dbReference type="Pfam" id="PF13568">
    <property type="entry name" value="OMP_b-brl_2"/>
    <property type="match status" value="1"/>
</dbReference>
<evidence type="ECO:0000259" key="2">
    <source>
        <dbReference type="Pfam" id="PF13568"/>
    </source>
</evidence>